<dbReference type="NCBIfam" id="TIGR00232">
    <property type="entry name" value="tktlase_bact"/>
    <property type="match status" value="1"/>
</dbReference>
<keyword evidence="9" id="KW-0786">Thiamine pyrophosphate</keyword>
<evidence type="ECO:0000256" key="8">
    <source>
        <dbReference type="ARBA" id="ARBA00022842"/>
    </source>
</evidence>
<dbReference type="EMBL" id="UINC01001039">
    <property type="protein sequence ID" value="SUZ68629.1"/>
    <property type="molecule type" value="Genomic_DNA"/>
</dbReference>
<comment type="cofactor">
    <cofactor evidence="2">
        <name>thiamine diphosphate</name>
        <dbReference type="ChEBI" id="CHEBI:58937"/>
    </cofactor>
</comment>
<dbReference type="Pfam" id="PF02779">
    <property type="entry name" value="Transket_pyr"/>
    <property type="match status" value="1"/>
</dbReference>
<dbReference type="InterPro" id="IPR029061">
    <property type="entry name" value="THDP-binding"/>
</dbReference>
<evidence type="ECO:0000256" key="3">
    <source>
        <dbReference type="ARBA" id="ARBA00007131"/>
    </source>
</evidence>
<comment type="similarity">
    <text evidence="3">Belongs to the transketolase family.</text>
</comment>
<dbReference type="SUPFAM" id="SSF52518">
    <property type="entry name" value="Thiamin diphosphate-binding fold (THDP-binding)"/>
    <property type="match status" value="2"/>
</dbReference>
<name>A0A381PRI2_9ZZZZ</name>
<evidence type="ECO:0000256" key="5">
    <source>
        <dbReference type="ARBA" id="ARBA00013152"/>
    </source>
</evidence>
<evidence type="ECO:0000256" key="7">
    <source>
        <dbReference type="ARBA" id="ARBA00022723"/>
    </source>
</evidence>
<dbReference type="InterPro" id="IPR020826">
    <property type="entry name" value="Transketolase_BS"/>
</dbReference>
<dbReference type="CDD" id="cd07033">
    <property type="entry name" value="TPP_PYR_DXS_TK_like"/>
    <property type="match status" value="1"/>
</dbReference>
<evidence type="ECO:0000256" key="6">
    <source>
        <dbReference type="ARBA" id="ARBA00022679"/>
    </source>
</evidence>
<keyword evidence="8" id="KW-0460">Magnesium</keyword>
<dbReference type="GO" id="GO:0006098">
    <property type="term" value="P:pentose-phosphate shunt"/>
    <property type="evidence" value="ECO:0007669"/>
    <property type="project" value="TreeGrafter"/>
</dbReference>
<dbReference type="InterPro" id="IPR005474">
    <property type="entry name" value="Transketolase_N"/>
</dbReference>
<dbReference type="GO" id="GO:0005829">
    <property type="term" value="C:cytosol"/>
    <property type="evidence" value="ECO:0007669"/>
    <property type="project" value="TreeGrafter"/>
</dbReference>
<dbReference type="InterPro" id="IPR009014">
    <property type="entry name" value="Transketo_C/PFOR_II"/>
</dbReference>
<feature type="domain" description="Transketolase-like pyrimidine-binding" evidence="11">
    <location>
        <begin position="348"/>
        <end position="517"/>
    </location>
</feature>
<feature type="non-terminal residue" evidence="12">
    <location>
        <position position="1"/>
    </location>
</feature>
<dbReference type="PANTHER" id="PTHR43522">
    <property type="entry name" value="TRANSKETOLASE"/>
    <property type="match status" value="1"/>
</dbReference>
<reference evidence="12" key="1">
    <citation type="submission" date="2018-05" db="EMBL/GenBank/DDBJ databases">
        <authorList>
            <person name="Lanie J.A."/>
            <person name="Ng W.-L."/>
            <person name="Kazmierczak K.M."/>
            <person name="Andrzejewski T.M."/>
            <person name="Davidsen T.M."/>
            <person name="Wayne K.J."/>
            <person name="Tettelin H."/>
            <person name="Glass J.I."/>
            <person name="Rusch D."/>
            <person name="Podicherti R."/>
            <person name="Tsui H.-C.T."/>
            <person name="Winkler M.E."/>
        </authorList>
    </citation>
    <scope>NUCLEOTIDE SEQUENCE</scope>
</reference>
<dbReference type="AlphaFoldDB" id="A0A381PRI2"/>
<dbReference type="Pfam" id="PF22613">
    <property type="entry name" value="Transketolase_C_1"/>
    <property type="match status" value="1"/>
</dbReference>
<protein>
    <recommendedName>
        <fullName evidence="5">transketolase</fullName>
        <ecNumber evidence="5">2.2.1.1</ecNumber>
    </recommendedName>
</protein>
<evidence type="ECO:0000313" key="12">
    <source>
        <dbReference type="EMBL" id="SUZ68629.1"/>
    </source>
</evidence>
<sequence length="650" mass="69028">VTNDLRTRQINTIRALALDAVKKANSGHTGTAMALAPLADVLFTKILKYDAAAPMWPDRDRFVLSAGHASMLLYSMLYLTGYGITLDDIQNFRQWGSLTPGHPEVGLTPGVEVTTGPLGQGVANAVGMALAERHLRARLGSEIVDHRTWAICGDGDLMEGVSHEAASLAGHQQLGGLVLVYDDNQITIDGPTSLTFSDDTQQRFESYGWHVLDLGEAAEDTDRLESALKEAAEIADRPSLVIVRSHIGFPAPTAVDTPGAHGAITDDQEIAAAKTAMGFDPEVTFRVDDDVLEAYRKAGARGVVQHADWKQRVADSDVDPGWIQALLTGSPLPNWSDELPNYEPGTSIATRNANNHVIDALVDVVPSLVSGSADLTGNTGTNLAAEALTPARPEGRKLYYGIREHAMGSVANGMALHGGVLPVVGTFLVFADYMRPSVRMAALSGAKAIFVWSHDSIGVGEDGPTHQPVEQVASLRAIPDLPVVRPADANEVSQTWNFAIENNGPIAVILTRQNVPVLEGTSRPGQVQRGAYVLIDAPDPAVILAGTGSEVQLCVEAAGSLAAEGIASRVVSMPCWELFADQEETYRFEVFPPGLPVVGVEAGVSLGWDRWADVTVTIDQFGASAPGSQVMEEFGFSAASVEAAARSVLQ</sequence>
<dbReference type="InterPro" id="IPR005475">
    <property type="entry name" value="Transketolase-like_Pyr-bd"/>
</dbReference>
<dbReference type="PANTHER" id="PTHR43522:SF2">
    <property type="entry name" value="TRANSKETOLASE 1-RELATED"/>
    <property type="match status" value="1"/>
</dbReference>
<dbReference type="CDD" id="cd02012">
    <property type="entry name" value="TPP_TK"/>
    <property type="match status" value="1"/>
</dbReference>
<dbReference type="FunFam" id="3.40.50.970:FF:000004">
    <property type="entry name" value="Transketolase"/>
    <property type="match status" value="1"/>
</dbReference>
<dbReference type="InterPro" id="IPR005478">
    <property type="entry name" value="Transketolase_bac-like"/>
</dbReference>
<dbReference type="Pfam" id="PF00456">
    <property type="entry name" value="Transketolase_N"/>
    <property type="match status" value="1"/>
</dbReference>
<dbReference type="GO" id="GO:0004802">
    <property type="term" value="F:transketolase activity"/>
    <property type="evidence" value="ECO:0007669"/>
    <property type="project" value="UniProtKB-EC"/>
</dbReference>
<comment type="subunit">
    <text evidence="4">Homodimer.</text>
</comment>
<dbReference type="SMART" id="SM00861">
    <property type="entry name" value="Transket_pyr"/>
    <property type="match status" value="1"/>
</dbReference>
<evidence type="ECO:0000256" key="1">
    <source>
        <dbReference type="ARBA" id="ARBA00001946"/>
    </source>
</evidence>
<dbReference type="GO" id="GO:0046872">
    <property type="term" value="F:metal ion binding"/>
    <property type="evidence" value="ECO:0007669"/>
    <property type="project" value="UniProtKB-KW"/>
</dbReference>
<evidence type="ECO:0000256" key="4">
    <source>
        <dbReference type="ARBA" id="ARBA00011738"/>
    </source>
</evidence>
<dbReference type="Gene3D" id="3.40.50.970">
    <property type="match status" value="2"/>
</dbReference>
<comment type="catalytic activity">
    <reaction evidence="10">
        <text>D-sedoheptulose 7-phosphate + D-glyceraldehyde 3-phosphate = aldehydo-D-ribose 5-phosphate + D-xylulose 5-phosphate</text>
        <dbReference type="Rhea" id="RHEA:10508"/>
        <dbReference type="ChEBI" id="CHEBI:57483"/>
        <dbReference type="ChEBI" id="CHEBI:57737"/>
        <dbReference type="ChEBI" id="CHEBI:58273"/>
        <dbReference type="ChEBI" id="CHEBI:59776"/>
        <dbReference type="EC" id="2.2.1.1"/>
    </reaction>
</comment>
<organism evidence="12">
    <name type="scientific">marine metagenome</name>
    <dbReference type="NCBI Taxonomy" id="408172"/>
    <lineage>
        <taxon>unclassified sequences</taxon>
        <taxon>metagenomes</taxon>
        <taxon>ecological metagenomes</taxon>
    </lineage>
</organism>
<proteinExistence type="inferred from homology"/>
<dbReference type="EC" id="2.2.1.1" evidence="5"/>
<evidence type="ECO:0000259" key="11">
    <source>
        <dbReference type="SMART" id="SM00861"/>
    </source>
</evidence>
<comment type="cofactor">
    <cofactor evidence="1">
        <name>Mg(2+)</name>
        <dbReference type="ChEBI" id="CHEBI:18420"/>
    </cofactor>
</comment>
<dbReference type="FunFam" id="3.40.50.970:FF:000003">
    <property type="entry name" value="Transketolase"/>
    <property type="match status" value="1"/>
</dbReference>
<evidence type="ECO:0000256" key="10">
    <source>
        <dbReference type="ARBA" id="ARBA00049473"/>
    </source>
</evidence>
<keyword evidence="6" id="KW-0808">Transferase</keyword>
<dbReference type="PROSITE" id="PS00802">
    <property type="entry name" value="TRANSKETOLASE_2"/>
    <property type="match status" value="1"/>
</dbReference>
<dbReference type="InterPro" id="IPR055152">
    <property type="entry name" value="Transketolase-like_C_2"/>
</dbReference>
<dbReference type="InterPro" id="IPR033247">
    <property type="entry name" value="Transketolase_fam"/>
</dbReference>
<keyword evidence="7" id="KW-0479">Metal-binding</keyword>
<gene>
    <name evidence="12" type="ORF">METZ01_LOCUS21483</name>
</gene>
<dbReference type="SUPFAM" id="SSF52922">
    <property type="entry name" value="TK C-terminal domain-like"/>
    <property type="match status" value="1"/>
</dbReference>
<accession>A0A381PRI2</accession>
<dbReference type="Gene3D" id="3.40.50.920">
    <property type="match status" value="1"/>
</dbReference>
<evidence type="ECO:0000256" key="2">
    <source>
        <dbReference type="ARBA" id="ARBA00001964"/>
    </source>
</evidence>
<evidence type="ECO:0000256" key="9">
    <source>
        <dbReference type="ARBA" id="ARBA00023052"/>
    </source>
</evidence>